<dbReference type="RefSeq" id="WP_077132107.1">
    <property type="nucleotide sequence ID" value="NZ_CP014263.1"/>
</dbReference>
<feature type="domain" description="Lantibiotic dehydratase N-terminal" evidence="1">
    <location>
        <begin position="45"/>
        <end position="116"/>
    </location>
</feature>
<evidence type="ECO:0000313" key="3">
    <source>
        <dbReference type="Proteomes" id="UP000187941"/>
    </source>
</evidence>
<dbReference type="Pfam" id="PF04738">
    <property type="entry name" value="Lant_dehydr_N"/>
    <property type="match status" value="1"/>
</dbReference>
<gene>
    <name evidence="2" type="ORF">AWR27_15885</name>
</gene>
<dbReference type="Proteomes" id="UP000187941">
    <property type="component" value="Chromosome"/>
</dbReference>
<organism evidence="2 3">
    <name type="scientific">Spirosoma montaniterrae</name>
    <dbReference type="NCBI Taxonomy" id="1178516"/>
    <lineage>
        <taxon>Bacteria</taxon>
        <taxon>Pseudomonadati</taxon>
        <taxon>Bacteroidota</taxon>
        <taxon>Cytophagia</taxon>
        <taxon>Cytophagales</taxon>
        <taxon>Cytophagaceae</taxon>
        <taxon>Spirosoma</taxon>
    </lineage>
</organism>
<name>A0A1P9WZ71_9BACT</name>
<protein>
    <recommendedName>
        <fullName evidence="1">Lantibiotic dehydratase N-terminal domain-containing protein</fullName>
    </recommendedName>
</protein>
<sequence>MAQLLPADFFVLRRPLLALDEFLAVERQLAEGQSLADVLLGVYADELRREALFYASPTVHAALVAWQTGGPLPNEKLLLTLYKYFVRMTTRSTPFGLFAGIGLGQWGQCRICAWGPPFPATFD</sequence>
<proteinExistence type="predicted"/>
<dbReference type="InterPro" id="IPR006827">
    <property type="entry name" value="Lant_deHydtase_N"/>
</dbReference>
<accession>A0A1P9WZ71</accession>
<dbReference type="EMBL" id="CP014263">
    <property type="protein sequence ID" value="AQG80677.1"/>
    <property type="molecule type" value="Genomic_DNA"/>
</dbReference>
<dbReference type="KEGG" id="smon:AWR27_15885"/>
<dbReference type="AlphaFoldDB" id="A0A1P9WZ71"/>
<evidence type="ECO:0000259" key="1">
    <source>
        <dbReference type="Pfam" id="PF04738"/>
    </source>
</evidence>
<evidence type="ECO:0000313" key="2">
    <source>
        <dbReference type="EMBL" id="AQG80677.1"/>
    </source>
</evidence>
<reference evidence="2 3" key="1">
    <citation type="submission" date="2016-01" db="EMBL/GenBank/DDBJ databases">
        <authorList>
            <person name="Oliw E.H."/>
        </authorList>
    </citation>
    <scope>NUCLEOTIDE SEQUENCE [LARGE SCALE GENOMIC DNA]</scope>
    <source>
        <strain evidence="2 3">DY10</strain>
    </source>
</reference>
<keyword evidence="3" id="KW-1185">Reference proteome</keyword>
<dbReference type="STRING" id="1178516.AWR27_15885"/>
<dbReference type="OrthoDB" id="1273722at2"/>